<name>A0A1I5XU02_HYMAR</name>
<organism evidence="1 2">
    <name type="scientific">Hymenobacter arizonensis</name>
    <name type="common">Siccationidurans arizonensis</name>
    <dbReference type="NCBI Taxonomy" id="1227077"/>
    <lineage>
        <taxon>Bacteria</taxon>
        <taxon>Pseudomonadati</taxon>
        <taxon>Bacteroidota</taxon>
        <taxon>Cytophagia</taxon>
        <taxon>Cytophagales</taxon>
        <taxon>Hymenobacteraceae</taxon>
        <taxon>Hymenobacter</taxon>
    </lineage>
</organism>
<dbReference type="RefSeq" id="WP_092671944.1">
    <property type="nucleotide sequence ID" value="NZ_FOXS01000002.1"/>
</dbReference>
<dbReference type="Pfam" id="PF08922">
    <property type="entry name" value="DUF1905"/>
    <property type="match status" value="1"/>
</dbReference>
<dbReference type="AlphaFoldDB" id="A0A1I5XU02"/>
<reference evidence="2" key="1">
    <citation type="submission" date="2016-10" db="EMBL/GenBank/DDBJ databases">
        <authorList>
            <person name="Varghese N."/>
            <person name="Submissions S."/>
        </authorList>
    </citation>
    <scope>NUCLEOTIDE SEQUENCE [LARGE SCALE GENOMIC DNA]</scope>
    <source>
        <strain evidence="2">OR362-8,ATCC BAA-1266,JCM 13504</strain>
    </source>
</reference>
<dbReference type="InterPro" id="IPR037079">
    <property type="entry name" value="AF2212/PG0164-like_sf"/>
</dbReference>
<dbReference type="EMBL" id="FOXS01000002">
    <property type="protein sequence ID" value="SFQ35408.1"/>
    <property type="molecule type" value="Genomic_DNA"/>
</dbReference>
<evidence type="ECO:0000313" key="1">
    <source>
        <dbReference type="EMBL" id="SFQ35408.1"/>
    </source>
</evidence>
<dbReference type="Pfam" id="PF13376">
    <property type="entry name" value="OmdA"/>
    <property type="match status" value="1"/>
</dbReference>
<proteinExistence type="predicted"/>
<dbReference type="OrthoDB" id="8246703at2"/>
<gene>
    <name evidence="1" type="ORF">SAMN04515668_2040</name>
</gene>
<keyword evidence="2" id="KW-1185">Reference proteome</keyword>
<dbReference type="SUPFAM" id="SSF141694">
    <property type="entry name" value="AF2212/PG0164-like"/>
    <property type="match status" value="1"/>
</dbReference>
<dbReference type="Proteomes" id="UP000199029">
    <property type="component" value="Unassembled WGS sequence"/>
</dbReference>
<dbReference type="InterPro" id="IPR015018">
    <property type="entry name" value="DUF1905"/>
</dbReference>
<dbReference type="STRING" id="1227077.SAMN04515668_2040"/>
<protein>
    <submittedName>
        <fullName evidence="1">Bacteriocin-protection, YdeI or OmpD-Associated</fullName>
    </submittedName>
</protein>
<accession>A0A1I5XU02</accession>
<dbReference type="Gene3D" id="2.40.30.100">
    <property type="entry name" value="AF2212/PG0164-like"/>
    <property type="match status" value="1"/>
</dbReference>
<sequence length="169" mass="18703">MLELFNAEVTLERFPGKGGWTYAPVGQLPFKVKTHFGNLKVCGRLDEVELAEAHLMPMGQGRRFLPVNAELRKKLGKQAGDVVHLRLFAVEEPEELAVSMADFVECLAEVPKALAAFQRLAVEEQQAWLAWVTQAELEDQKVARIEQAIAQLSGEVLTFTPPPVGPGVR</sequence>
<evidence type="ECO:0000313" key="2">
    <source>
        <dbReference type="Proteomes" id="UP000199029"/>
    </source>
</evidence>